<dbReference type="EMBL" id="HBHW01041877">
    <property type="protein sequence ID" value="CAE0064203.1"/>
    <property type="molecule type" value="Transcribed_RNA"/>
</dbReference>
<evidence type="ECO:0000256" key="1">
    <source>
        <dbReference type="SAM" id="MobiDB-lite"/>
    </source>
</evidence>
<sequence length="279" mass="31424">MEASAELSKTVSSFYDKPEERGKPAVEMFRVEHELLRTSFDETLAPLFHRIVRGPVEEDIQADFNQIKELVNGRNDAYAELDSLMKLSKLLTAFRGGSRNHENMDRRIKESKDRLSFLHSEVMQRFDVLERNFGKRLYECIKNLVHFENEYAQILAVSAEKSLNIIGSGEDLLNGGARFEDKIYTQQPSLRGEMMTVETWDEKELLRGAKQAIQSSDLDSSDFLSAKAPESEDGNLKSADEMRLTPATQNPNGDPESTPSSNAYHSARSALEALAQAGE</sequence>
<organism evidence="2">
    <name type="scientific">Rhodosorus marinus</name>
    <dbReference type="NCBI Taxonomy" id="101924"/>
    <lineage>
        <taxon>Eukaryota</taxon>
        <taxon>Rhodophyta</taxon>
        <taxon>Stylonematophyceae</taxon>
        <taxon>Stylonematales</taxon>
        <taxon>Stylonemataceae</taxon>
        <taxon>Rhodosorus</taxon>
    </lineage>
</organism>
<feature type="compositionally biased region" description="Polar residues" evidence="1">
    <location>
        <begin position="246"/>
        <end position="264"/>
    </location>
</feature>
<reference evidence="2" key="1">
    <citation type="submission" date="2021-01" db="EMBL/GenBank/DDBJ databases">
        <authorList>
            <person name="Corre E."/>
            <person name="Pelletier E."/>
            <person name="Niang G."/>
            <person name="Scheremetjew M."/>
            <person name="Finn R."/>
            <person name="Kale V."/>
            <person name="Holt S."/>
            <person name="Cochrane G."/>
            <person name="Meng A."/>
            <person name="Brown T."/>
            <person name="Cohen L."/>
        </authorList>
    </citation>
    <scope>NUCLEOTIDE SEQUENCE</scope>
    <source>
        <strain evidence="2">CCMP 769</strain>
    </source>
</reference>
<accession>A0A7S3A8Z2</accession>
<name>A0A7S3A8Z2_9RHOD</name>
<proteinExistence type="predicted"/>
<feature type="compositionally biased region" description="Basic and acidic residues" evidence="1">
    <location>
        <begin position="234"/>
        <end position="243"/>
    </location>
</feature>
<dbReference type="InterPro" id="IPR027267">
    <property type="entry name" value="AH/BAR_dom_sf"/>
</dbReference>
<gene>
    <name evidence="2" type="ORF">RMAR00112_LOCUS32275</name>
</gene>
<feature type="region of interest" description="Disordered" evidence="1">
    <location>
        <begin position="218"/>
        <end position="279"/>
    </location>
</feature>
<protein>
    <submittedName>
        <fullName evidence="2">Uncharacterized protein</fullName>
    </submittedName>
</protein>
<dbReference type="Gene3D" id="1.20.1270.60">
    <property type="entry name" value="Arfaptin homology (AH) domain/BAR domain"/>
    <property type="match status" value="1"/>
</dbReference>
<evidence type="ECO:0000313" key="2">
    <source>
        <dbReference type="EMBL" id="CAE0064203.1"/>
    </source>
</evidence>
<dbReference type="AlphaFoldDB" id="A0A7S3A8Z2"/>